<proteinExistence type="predicted"/>
<gene>
    <name evidence="2" type="ORF">Cni_G10527</name>
</gene>
<dbReference type="EMBL" id="CP136892">
    <property type="protein sequence ID" value="WOL01810.1"/>
    <property type="molecule type" value="Genomic_DNA"/>
</dbReference>
<dbReference type="Proteomes" id="UP001327560">
    <property type="component" value="Chromosome 3"/>
</dbReference>
<reference evidence="2 3" key="1">
    <citation type="submission" date="2023-10" db="EMBL/GenBank/DDBJ databases">
        <title>Chromosome-scale genome assembly provides insights into flower coloration mechanisms of Canna indica.</title>
        <authorList>
            <person name="Li C."/>
        </authorList>
    </citation>
    <scope>NUCLEOTIDE SEQUENCE [LARGE SCALE GENOMIC DNA]</scope>
    <source>
        <tissue evidence="2">Flower</tissue>
    </source>
</reference>
<name>A0AAQ3K4L9_9LILI</name>
<organism evidence="2 3">
    <name type="scientific">Canna indica</name>
    <name type="common">Indian-shot</name>
    <dbReference type="NCBI Taxonomy" id="4628"/>
    <lineage>
        <taxon>Eukaryota</taxon>
        <taxon>Viridiplantae</taxon>
        <taxon>Streptophyta</taxon>
        <taxon>Embryophyta</taxon>
        <taxon>Tracheophyta</taxon>
        <taxon>Spermatophyta</taxon>
        <taxon>Magnoliopsida</taxon>
        <taxon>Liliopsida</taxon>
        <taxon>Zingiberales</taxon>
        <taxon>Cannaceae</taxon>
        <taxon>Canna</taxon>
    </lineage>
</organism>
<sequence length="158" mass="16902">MSSSPTSTLMSPPLLPSSESPPMSPSTTALRRVSWPVGTSMNEIVASLRQLQLSKVKSLPSSWGLQAVNGTFGSPRGAGAGFRARFCSMPTTPTTTTVAMSNGGVGWFDGVDGGFAEEAELVERVESGRALRAELFEKLVDDNYVWIEVLNLVDDNYV</sequence>
<evidence type="ECO:0000313" key="3">
    <source>
        <dbReference type="Proteomes" id="UP001327560"/>
    </source>
</evidence>
<protein>
    <submittedName>
        <fullName evidence="2">Zinc finger CCCH domain-containing protein 2-like</fullName>
    </submittedName>
</protein>
<feature type="compositionally biased region" description="Low complexity" evidence="1">
    <location>
        <begin position="1"/>
        <end position="27"/>
    </location>
</feature>
<feature type="region of interest" description="Disordered" evidence="1">
    <location>
        <begin position="1"/>
        <end position="29"/>
    </location>
</feature>
<dbReference type="AlphaFoldDB" id="A0AAQ3K4L9"/>
<evidence type="ECO:0000256" key="1">
    <source>
        <dbReference type="SAM" id="MobiDB-lite"/>
    </source>
</evidence>
<keyword evidence="3" id="KW-1185">Reference proteome</keyword>
<evidence type="ECO:0000313" key="2">
    <source>
        <dbReference type="EMBL" id="WOL01810.1"/>
    </source>
</evidence>
<accession>A0AAQ3K4L9</accession>